<name>A0A9D1N566_9FIRM</name>
<accession>A0A9D1N566</accession>
<dbReference type="PANTHER" id="PTHR30005">
    <property type="entry name" value="EXOPOLYPHOSPHATASE"/>
    <property type="match status" value="1"/>
</dbReference>
<dbReference type="Proteomes" id="UP000824128">
    <property type="component" value="Unassembled WGS sequence"/>
</dbReference>
<dbReference type="PANTHER" id="PTHR30005:SF0">
    <property type="entry name" value="RETROGRADE REGULATION PROTEIN 2"/>
    <property type="match status" value="1"/>
</dbReference>
<dbReference type="Pfam" id="PF02541">
    <property type="entry name" value="Ppx-GppA"/>
    <property type="match status" value="1"/>
</dbReference>
<dbReference type="InterPro" id="IPR003695">
    <property type="entry name" value="Ppx_GppA_N"/>
</dbReference>
<evidence type="ECO:0000259" key="3">
    <source>
        <dbReference type="Pfam" id="PF02541"/>
    </source>
</evidence>
<protein>
    <recommendedName>
        <fullName evidence="3">Ppx/GppA phosphatase N-terminal domain-containing protein</fullName>
    </recommendedName>
</protein>
<dbReference type="InterPro" id="IPR050273">
    <property type="entry name" value="GppA/Ppx_hydrolase"/>
</dbReference>
<evidence type="ECO:0000256" key="1">
    <source>
        <dbReference type="ARBA" id="ARBA00007125"/>
    </source>
</evidence>
<reference evidence="4" key="1">
    <citation type="submission" date="2020-10" db="EMBL/GenBank/DDBJ databases">
        <authorList>
            <person name="Gilroy R."/>
        </authorList>
    </citation>
    <scope>NUCLEOTIDE SEQUENCE</scope>
    <source>
        <strain evidence="4">ChiGjej2B2-16831</strain>
    </source>
</reference>
<dbReference type="AlphaFoldDB" id="A0A9D1N566"/>
<organism evidence="4 5">
    <name type="scientific">Candidatus Aphodomorpha intestinavium</name>
    <dbReference type="NCBI Taxonomy" id="2840672"/>
    <lineage>
        <taxon>Bacteria</taxon>
        <taxon>Bacillati</taxon>
        <taxon>Bacillota</taxon>
        <taxon>Clostridia</taxon>
        <taxon>Eubacteriales</taxon>
        <taxon>Candidatus Aphodomorpha</taxon>
    </lineage>
</organism>
<feature type="domain" description="Ppx/GppA phosphatase N-terminal" evidence="3">
    <location>
        <begin position="39"/>
        <end position="288"/>
    </location>
</feature>
<feature type="region of interest" description="Disordered" evidence="2">
    <location>
        <begin position="297"/>
        <end position="323"/>
    </location>
</feature>
<dbReference type="Gene3D" id="3.30.420.150">
    <property type="entry name" value="Exopolyphosphatase. Domain 2"/>
    <property type="match status" value="1"/>
</dbReference>
<evidence type="ECO:0000313" key="4">
    <source>
        <dbReference type="EMBL" id="HIU95075.1"/>
    </source>
</evidence>
<evidence type="ECO:0000256" key="2">
    <source>
        <dbReference type="SAM" id="MobiDB-lite"/>
    </source>
</evidence>
<evidence type="ECO:0000313" key="5">
    <source>
        <dbReference type="Proteomes" id="UP000824128"/>
    </source>
</evidence>
<dbReference type="Gene3D" id="3.30.420.40">
    <property type="match status" value="1"/>
</dbReference>
<sequence length="323" mass="33190">MTKGPDGAAMQRAAVIDIGSNSIRYMEAVRTGHGLRFSKKQVYTTRLAEGLPATGALSEGRMTQSLEVLCTLAAQARASGLPAFAYATSAVRDAANRDLFVRCAAACTGIPVRVLSGAEEAAFARAGACGAGAGGLIDIGGGSTQIVTQAYRSSWPLGCVRLKELCAGATLADIRKKALPLLERTIAPPPLSAPCWTAVGGTATTLAALSLGLTEYDPAALTACRMDAAALEALLAHLDGLGGAGRRREPLLRERHDVILYGGTILSFVTALLGADELRFSDADGMEGYAAHLLRGDGAPRGEEIPSEGGAAHGAERTAAQDG</sequence>
<comment type="caution">
    <text evidence="4">The sequence shown here is derived from an EMBL/GenBank/DDBJ whole genome shotgun (WGS) entry which is preliminary data.</text>
</comment>
<gene>
    <name evidence="4" type="ORF">IAD24_07965</name>
</gene>
<proteinExistence type="inferred from homology"/>
<dbReference type="EMBL" id="DVNZ01000255">
    <property type="protein sequence ID" value="HIU95075.1"/>
    <property type="molecule type" value="Genomic_DNA"/>
</dbReference>
<dbReference type="InterPro" id="IPR043129">
    <property type="entry name" value="ATPase_NBD"/>
</dbReference>
<reference evidence="4" key="2">
    <citation type="journal article" date="2021" name="PeerJ">
        <title>Extensive microbial diversity within the chicken gut microbiome revealed by metagenomics and culture.</title>
        <authorList>
            <person name="Gilroy R."/>
            <person name="Ravi A."/>
            <person name="Getino M."/>
            <person name="Pursley I."/>
            <person name="Horton D.L."/>
            <person name="Alikhan N.F."/>
            <person name="Baker D."/>
            <person name="Gharbi K."/>
            <person name="Hall N."/>
            <person name="Watson M."/>
            <person name="Adriaenssens E.M."/>
            <person name="Foster-Nyarko E."/>
            <person name="Jarju S."/>
            <person name="Secka A."/>
            <person name="Antonio M."/>
            <person name="Oren A."/>
            <person name="Chaudhuri R.R."/>
            <person name="La Ragione R."/>
            <person name="Hildebrand F."/>
            <person name="Pallen M.J."/>
        </authorList>
    </citation>
    <scope>NUCLEOTIDE SEQUENCE</scope>
    <source>
        <strain evidence="4">ChiGjej2B2-16831</strain>
    </source>
</reference>
<dbReference type="SUPFAM" id="SSF53067">
    <property type="entry name" value="Actin-like ATPase domain"/>
    <property type="match status" value="2"/>
</dbReference>
<dbReference type="CDD" id="cd24054">
    <property type="entry name" value="ASKHA_NBD_AaPPX-GppA_MtPPX2-like"/>
    <property type="match status" value="1"/>
</dbReference>
<comment type="similarity">
    <text evidence="1">Belongs to the GppA/Ppx family.</text>
</comment>